<dbReference type="Gene3D" id="3.80.10.10">
    <property type="entry name" value="Ribonuclease Inhibitor"/>
    <property type="match status" value="2"/>
</dbReference>
<keyword evidence="2" id="KW-0862">Zinc</keyword>
<dbReference type="EMBL" id="JAHRHJ020003813">
    <property type="protein sequence ID" value="KAH9289321.1"/>
    <property type="molecule type" value="Genomic_DNA"/>
</dbReference>
<dbReference type="InterPro" id="IPR013087">
    <property type="entry name" value="Znf_C2H2_type"/>
</dbReference>
<dbReference type="SUPFAM" id="SSF57667">
    <property type="entry name" value="beta-beta-alpha zinc fingers"/>
    <property type="match status" value="1"/>
</dbReference>
<feature type="region of interest" description="Disordered" evidence="3">
    <location>
        <begin position="57"/>
        <end position="90"/>
    </location>
</feature>
<protein>
    <recommendedName>
        <fullName evidence="4">C2H2-type domain-containing protein</fullName>
    </recommendedName>
</protein>
<feature type="region of interest" description="Disordered" evidence="3">
    <location>
        <begin position="416"/>
        <end position="440"/>
    </location>
</feature>
<feature type="domain" description="C2H2-type" evidence="4">
    <location>
        <begin position="218"/>
        <end position="245"/>
    </location>
</feature>
<dbReference type="InterPro" id="IPR055414">
    <property type="entry name" value="LRR_R13L4/SHOC2-like"/>
</dbReference>
<dbReference type="SMART" id="SM00355">
    <property type="entry name" value="ZnF_C2H2"/>
    <property type="match status" value="2"/>
</dbReference>
<gene>
    <name evidence="5" type="ORF">KI387_033438</name>
</gene>
<dbReference type="Gene3D" id="3.30.160.60">
    <property type="entry name" value="Classic Zinc Finger"/>
    <property type="match status" value="1"/>
</dbReference>
<feature type="compositionally biased region" description="Basic and acidic residues" evidence="3">
    <location>
        <begin position="58"/>
        <end position="81"/>
    </location>
</feature>
<dbReference type="InterPro" id="IPR036236">
    <property type="entry name" value="Znf_C2H2_sf"/>
</dbReference>
<keyword evidence="2" id="KW-0863">Zinc-finger</keyword>
<organism evidence="5 6">
    <name type="scientific">Taxus chinensis</name>
    <name type="common">Chinese yew</name>
    <name type="synonym">Taxus wallichiana var. chinensis</name>
    <dbReference type="NCBI Taxonomy" id="29808"/>
    <lineage>
        <taxon>Eukaryota</taxon>
        <taxon>Viridiplantae</taxon>
        <taxon>Streptophyta</taxon>
        <taxon>Embryophyta</taxon>
        <taxon>Tracheophyta</taxon>
        <taxon>Spermatophyta</taxon>
        <taxon>Pinopsida</taxon>
        <taxon>Pinidae</taxon>
        <taxon>Conifers II</taxon>
        <taxon>Cupressales</taxon>
        <taxon>Taxaceae</taxon>
        <taxon>Taxus</taxon>
    </lineage>
</organism>
<feature type="compositionally biased region" description="Basic and acidic residues" evidence="3">
    <location>
        <begin position="454"/>
        <end position="466"/>
    </location>
</feature>
<dbReference type="PANTHER" id="PTHR45752">
    <property type="entry name" value="LEUCINE-RICH REPEAT-CONTAINING"/>
    <property type="match status" value="1"/>
</dbReference>
<feature type="region of interest" description="Disordered" evidence="3">
    <location>
        <begin position="454"/>
        <end position="475"/>
    </location>
</feature>
<proteinExistence type="predicted"/>
<dbReference type="SUPFAM" id="SSF52058">
    <property type="entry name" value="L domain-like"/>
    <property type="match status" value="1"/>
</dbReference>
<evidence type="ECO:0000259" key="4">
    <source>
        <dbReference type="PROSITE" id="PS50157"/>
    </source>
</evidence>
<name>A0AA38BXX1_TAXCH</name>
<sequence length="955" mass="107046">MRCHPERDWRGTRPPYDNTNSIDTDSQCTTTGGDIVIHVSAPSSGVSSICWQSSQGSEDLKGKWDQEEAASDDKSDRERMKAAHPPGSRSLLSWSVTAKRGTRRPIRPTQPQLEYNAVEEKEEEVENTKELEDDRGTAHFLVMLACSATNTIDTPKVDRHVKRQMTEESVYHSRTGKHELQASFEVLEAGQKDLGWKEKSKRGTDKSSRPVELGAGKYKCSTCKKLFNTHQALGGHRSSHRKFKDCSAIEEVREEEITEKGSSVLLIDYYPAAVDDMDSRREEKGRWLACLTGELTPEPVIQVNKRKVHDCHICHMVFPSGQALGGHKRSHCTADRITETASNVTSTEKQSKLLRGRSQMREPLLDLNQPAPEEEEDLEAAFDMVKMATPFAMRLNHEVMMTEIVTIKTGFRKSAFKTTKHQNQQRQNIQHTTGGEQAQEKITKSSEIIVDLGLEHGTSDAKHSKDTQSQPRSMRSYDFSKWNRLTAAGEETGVAEMIADKSWQKLQYSLPCQEGNGDGVDGNENGAWATPSAVPPHYPLRTCVRDRPPLELRELIVTRGMRFTSLPTSIGRLKDLKKIICEYCKGLRDLPKEICYLQSLEHLDLRGCASLECLPTECGDLRNMRHLDLSHCTELRMVPISFKQLIHLKYINLQSCYYLYFTSANIDILKNMTKLEYLNFEGCCKVEELPLLPYQGALRELHLGGMHSIREIPGSIGELSKLQALEIGSPNLESLPTSLGSLSSLTKLELYSCSKLKSLPHSIGNLSSLISLKISRCSKLKSLPESLGNLPSLTNLAIVGVKWPSETIICARTERDMDSIVNSPANSPALLSFTVLDSCVKEENENDKFTIARLKCGQRHSSNAAAMVCFVINSLSYGIKESSNDGYQTSRMRMEKGKWVWIGVFTHASRLMAAEHQLKVQFSQPVDVEVRGTVVMGKQERVGEGFYKLLVHLGK</sequence>
<dbReference type="Pfam" id="PF23598">
    <property type="entry name" value="LRR_14"/>
    <property type="match status" value="1"/>
</dbReference>
<dbReference type="InterPro" id="IPR032675">
    <property type="entry name" value="LRR_dom_sf"/>
</dbReference>
<feature type="region of interest" description="Disordered" evidence="3">
    <location>
        <begin position="1"/>
        <end position="23"/>
    </location>
</feature>
<dbReference type="Proteomes" id="UP000824469">
    <property type="component" value="Unassembled WGS sequence"/>
</dbReference>
<evidence type="ECO:0000256" key="1">
    <source>
        <dbReference type="ARBA" id="ARBA00022737"/>
    </source>
</evidence>
<keyword evidence="2" id="KW-0479">Metal-binding</keyword>
<evidence type="ECO:0000313" key="5">
    <source>
        <dbReference type="EMBL" id="KAH9289321.1"/>
    </source>
</evidence>
<evidence type="ECO:0000313" key="6">
    <source>
        <dbReference type="Proteomes" id="UP000824469"/>
    </source>
</evidence>
<comment type="caution">
    <text evidence="5">The sequence shown here is derived from an EMBL/GenBank/DDBJ whole genome shotgun (WGS) entry which is preliminary data.</text>
</comment>
<dbReference type="PANTHER" id="PTHR45752:SF195">
    <property type="entry name" value="LEUCINE-RICH REPEAT (LRR) FAMILY PROTEIN-RELATED"/>
    <property type="match status" value="1"/>
</dbReference>
<feature type="compositionally biased region" description="Polar residues" evidence="3">
    <location>
        <begin position="421"/>
        <end position="436"/>
    </location>
</feature>
<dbReference type="PROSITE" id="PS00028">
    <property type="entry name" value="ZINC_FINGER_C2H2_1"/>
    <property type="match status" value="2"/>
</dbReference>
<dbReference type="AlphaFoldDB" id="A0AA38BXX1"/>
<dbReference type="PROSITE" id="PS50157">
    <property type="entry name" value="ZINC_FINGER_C2H2_2"/>
    <property type="match status" value="1"/>
</dbReference>
<dbReference type="InterPro" id="IPR050715">
    <property type="entry name" value="LRR-SigEffector_domain"/>
</dbReference>
<keyword evidence="6" id="KW-1185">Reference proteome</keyword>
<reference evidence="5 6" key="1">
    <citation type="journal article" date="2021" name="Nat. Plants">
        <title>The Taxus genome provides insights into paclitaxel biosynthesis.</title>
        <authorList>
            <person name="Xiong X."/>
            <person name="Gou J."/>
            <person name="Liao Q."/>
            <person name="Li Y."/>
            <person name="Zhou Q."/>
            <person name="Bi G."/>
            <person name="Li C."/>
            <person name="Du R."/>
            <person name="Wang X."/>
            <person name="Sun T."/>
            <person name="Guo L."/>
            <person name="Liang H."/>
            <person name="Lu P."/>
            <person name="Wu Y."/>
            <person name="Zhang Z."/>
            <person name="Ro D.K."/>
            <person name="Shang Y."/>
            <person name="Huang S."/>
            <person name="Yan J."/>
        </authorList>
    </citation>
    <scope>NUCLEOTIDE SEQUENCE [LARGE SCALE GENOMIC DNA]</scope>
    <source>
        <strain evidence="5">Ta-2019</strain>
    </source>
</reference>
<dbReference type="Pfam" id="PF13912">
    <property type="entry name" value="zf-C2H2_6"/>
    <property type="match status" value="2"/>
</dbReference>
<accession>A0AA38BXX1</accession>
<evidence type="ECO:0000256" key="3">
    <source>
        <dbReference type="SAM" id="MobiDB-lite"/>
    </source>
</evidence>
<dbReference type="GO" id="GO:0008270">
    <property type="term" value="F:zinc ion binding"/>
    <property type="evidence" value="ECO:0007669"/>
    <property type="project" value="UniProtKB-KW"/>
</dbReference>
<evidence type="ECO:0000256" key="2">
    <source>
        <dbReference type="PROSITE-ProRule" id="PRU00042"/>
    </source>
</evidence>
<feature type="compositionally biased region" description="Basic and acidic residues" evidence="3">
    <location>
        <begin position="1"/>
        <end position="11"/>
    </location>
</feature>
<keyword evidence="1" id="KW-0677">Repeat</keyword>